<protein>
    <submittedName>
        <fullName evidence="1">Sugar transporter ERD6-like</fullName>
    </submittedName>
</protein>
<organism evidence="1 2">
    <name type="scientific">Melia azedarach</name>
    <name type="common">Chinaberry tree</name>
    <dbReference type="NCBI Taxonomy" id="155640"/>
    <lineage>
        <taxon>Eukaryota</taxon>
        <taxon>Viridiplantae</taxon>
        <taxon>Streptophyta</taxon>
        <taxon>Embryophyta</taxon>
        <taxon>Tracheophyta</taxon>
        <taxon>Spermatophyta</taxon>
        <taxon>Magnoliopsida</taxon>
        <taxon>eudicotyledons</taxon>
        <taxon>Gunneridae</taxon>
        <taxon>Pentapetalae</taxon>
        <taxon>rosids</taxon>
        <taxon>malvids</taxon>
        <taxon>Sapindales</taxon>
        <taxon>Meliaceae</taxon>
        <taxon>Melia</taxon>
    </lineage>
</organism>
<name>A0ACC1Y8C5_MELAZ</name>
<gene>
    <name evidence="1" type="ORF">OWV82_007500</name>
</gene>
<dbReference type="EMBL" id="CM051397">
    <property type="protein sequence ID" value="KAJ4719532.1"/>
    <property type="molecule type" value="Genomic_DNA"/>
</dbReference>
<reference evidence="1 2" key="1">
    <citation type="journal article" date="2023" name="Science">
        <title>Complex scaffold remodeling in plant triterpene biosynthesis.</title>
        <authorList>
            <person name="De La Pena R."/>
            <person name="Hodgson H."/>
            <person name="Liu J.C."/>
            <person name="Stephenson M.J."/>
            <person name="Martin A.C."/>
            <person name="Owen C."/>
            <person name="Harkess A."/>
            <person name="Leebens-Mack J."/>
            <person name="Jimenez L.E."/>
            <person name="Osbourn A."/>
            <person name="Sattely E.S."/>
        </authorList>
    </citation>
    <scope>NUCLEOTIDE SEQUENCE [LARGE SCALE GENOMIC DNA]</scope>
    <source>
        <strain evidence="2">cv. JPN11</strain>
        <tissue evidence="1">Leaf</tissue>
    </source>
</reference>
<evidence type="ECO:0000313" key="1">
    <source>
        <dbReference type="EMBL" id="KAJ4719532.1"/>
    </source>
</evidence>
<dbReference type="Proteomes" id="UP001164539">
    <property type="component" value="Chromosome 4"/>
</dbReference>
<accession>A0ACC1Y8C5</accession>
<comment type="caution">
    <text evidence="1">The sequence shown here is derived from an EMBL/GenBank/DDBJ whole genome shotgun (WGS) entry which is preliminary data.</text>
</comment>
<keyword evidence="2" id="KW-1185">Reference proteome</keyword>
<proteinExistence type="predicted"/>
<evidence type="ECO:0000313" key="2">
    <source>
        <dbReference type="Proteomes" id="UP001164539"/>
    </source>
</evidence>
<sequence>MALNRKQDMTRSESLEEGLIATSSVVLDPNSTTDGIGDGSGMSECDSSATHAVVFSTVVALCGSFTFGCSIGYSSPAESGIMEDLGLSLEEYSIFGSLMTVGGIIGSLITGKLSDLIGRRGAMWVSQLFCSVGWLAIALSKDAWSLYFGRCSIGIGVGLITYVIPIYIAEITPKNIRGAFTAANQFLICSGMSVMYLLGTVVSWQTLALIATVSSLLQVVGLFFIPESPRWLAKIGQEKELETTLRHLRGKNEDISKEATEIRDCTEVFESDSKAGIFNLFQQKYAYSLLVGVGLTLLQPSGGSTAIAYYASFIFEKADFSSNIGTISMAIIQIPVVGASVLLTDKFGRRPLLLASTIGSCLCVTIIALAFGLQDINQRNYATPVLVYIGITGCSIAFPLGLAGLPSVIMSEIFPINVKGSAGSLVALIHWCCNWIITYAFNFMMQWSTTGTFSIFAVISGVSVLFTALLVPETKGRTLEEIQISITKSSQ</sequence>